<dbReference type="EMBL" id="NQWI01000019">
    <property type="protein sequence ID" value="PDW03903.1"/>
    <property type="molecule type" value="Genomic_DNA"/>
</dbReference>
<dbReference type="Pfam" id="PF22558">
    <property type="entry name" value="REase-ARP"/>
    <property type="match status" value="1"/>
</dbReference>
<dbReference type="Proteomes" id="UP000220527">
    <property type="component" value="Unassembled WGS sequence"/>
</dbReference>
<evidence type="ECO:0000313" key="1">
    <source>
        <dbReference type="EMBL" id="PDW03903.1"/>
    </source>
</evidence>
<accession>A0A2A6RLT4</accession>
<sequence length="306" mass="33845">MPYPSLQNLSTEVRAATVAWFTRHGLPTDPKYPHRLASDTDWQHNLILPEVRAYIAQELADANAGRRCSFALHRDVGNGASSQAMAFNLLGPLLARNDLAPLEAVVTAAGLPWPRQPQAALEVENRVVFNEQRGQPTSIDLVINGAPADCGPICVEVKLTEGGFGNCGLFANGECTVDGNNPLGDLMQCKLYEKGYLYWQRMEEHGLLTDALRGGEQCPLTCNYQFFRELLFALYYGGNFVLLHDERSPVFMGAPLSLFPLLQAKLPAEMRQRVTAISVQQLVAAIRATGRHEDWLGLFMQRYGLA</sequence>
<reference evidence="2" key="1">
    <citation type="submission" date="2017-08" db="EMBL/GenBank/DDBJ databases">
        <authorList>
            <person name="Grouzdev D.S."/>
            <person name="Gaisin V.A."/>
            <person name="Rysina M.S."/>
            <person name="Gorlenko V.M."/>
        </authorList>
    </citation>
    <scope>NUCLEOTIDE SEQUENCE [LARGE SCALE GENOMIC DNA]</scope>
    <source>
        <strain evidence="2">Kir15-3F</strain>
    </source>
</reference>
<comment type="caution">
    <text evidence="1">The sequence shown here is derived from an EMBL/GenBank/DDBJ whole genome shotgun (WGS) entry which is preliminary data.</text>
</comment>
<name>A0A2A6RLT4_9CHLR</name>
<dbReference type="RefSeq" id="WP_097643287.1">
    <property type="nucleotide sequence ID" value="NZ_NQWI01000019.1"/>
</dbReference>
<evidence type="ECO:0000313" key="2">
    <source>
        <dbReference type="Proteomes" id="UP000220527"/>
    </source>
</evidence>
<proteinExistence type="predicted"/>
<keyword evidence="2" id="KW-1185">Reference proteome</keyword>
<dbReference type="OrthoDB" id="5502641at2"/>
<dbReference type="InterPro" id="IPR054333">
    <property type="entry name" value="REase-ARP-assoc"/>
</dbReference>
<dbReference type="AlphaFoldDB" id="A0A2A6RLT4"/>
<gene>
    <name evidence="1" type="ORF">CJ255_06530</name>
</gene>
<organism evidence="1 2">
    <name type="scientific">Candidatus Viridilinea mediisalina</name>
    <dbReference type="NCBI Taxonomy" id="2024553"/>
    <lineage>
        <taxon>Bacteria</taxon>
        <taxon>Bacillati</taxon>
        <taxon>Chloroflexota</taxon>
        <taxon>Chloroflexia</taxon>
        <taxon>Chloroflexales</taxon>
        <taxon>Chloroflexineae</taxon>
        <taxon>Oscillochloridaceae</taxon>
        <taxon>Candidatus Viridilinea</taxon>
    </lineage>
</organism>
<protein>
    <recommendedName>
        <fullName evidence="3">Restriction endonuclease</fullName>
    </recommendedName>
</protein>
<evidence type="ECO:0008006" key="3">
    <source>
        <dbReference type="Google" id="ProtNLM"/>
    </source>
</evidence>